<dbReference type="AlphaFoldDB" id="A0AAU7X628"/>
<dbReference type="InterPro" id="IPR036291">
    <property type="entry name" value="NAD(P)-bd_dom_sf"/>
</dbReference>
<evidence type="ECO:0000259" key="1">
    <source>
        <dbReference type="Pfam" id="PF01370"/>
    </source>
</evidence>
<evidence type="ECO:0000313" key="2">
    <source>
        <dbReference type="EMBL" id="XBY43045.1"/>
    </source>
</evidence>
<accession>A0AAU7X628</accession>
<dbReference type="EMBL" id="CP158568">
    <property type="protein sequence ID" value="XBY43045.1"/>
    <property type="molecule type" value="Genomic_DNA"/>
</dbReference>
<dbReference type="KEGG" id="mflg:ABS361_13125"/>
<name>A0AAU7X628_9HYPH</name>
<dbReference type="InterPro" id="IPR001509">
    <property type="entry name" value="Epimerase_deHydtase"/>
</dbReference>
<dbReference type="RefSeq" id="WP_407048147.1">
    <property type="nucleotide sequence ID" value="NZ_CP158568.1"/>
</dbReference>
<reference evidence="2" key="1">
    <citation type="submission" date="2024-06" db="EMBL/GenBank/DDBJ databases">
        <title>Methylostella associata gen. nov., sp. nov., a novel Ancalomicrobiaceae-affiliated facultatively methylotrophic bacteria that feed on methanotrophs of the genus Methylococcus.</title>
        <authorList>
            <person name="Saltykova V."/>
            <person name="Danilova O.V."/>
            <person name="Oshkin I.Y."/>
            <person name="Belova S.E."/>
            <person name="Pimenov N.V."/>
            <person name="Dedysh S.N."/>
        </authorList>
    </citation>
    <scope>NUCLEOTIDE SEQUENCE</scope>
    <source>
        <strain evidence="2">S20</strain>
    </source>
</reference>
<feature type="domain" description="NAD-dependent epimerase/dehydratase" evidence="1">
    <location>
        <begin position="10"/>
        <end position="215"/>
    </location>
</feature>
<proteinExistence type="predicted"/>
<organism evidence="2">
    <name type="scientific">Methyloraptor flagellatus</name>
    <dbReference type="NCBI Taxonomy" id="3162530"/>
    <lineage>
        <taxon>Bacteria</taxon>
        <taxon>Pseudomonadati</taxon>
        <taxon>Pseudomonadota</taxon>
        <taxon>Alphaproteobacteria</taxon>
        <taxon>Hyphomicrobiales</taxon>
        <taxon>Ancalomicrobiaceae</taxon>
        <taxon>Methyloraptor</taxon>
    </lineage>
</organism>
<dbReference type="Gene3D" id="3.40.50.720">
    <property type="entry name" value="NAD(P)-binding Rossmann-like Domain"/>
    <property type="match status" value="1"/>
</dbReference>
<gene>
    <name evidence="2" type="ORF">ABS361_13125</name>
</gene>
<protein>
    <submittedName>
        <fullName evidence="2">NAD-dependent epimerase/dehydratase family protein</fullName>
    </submittedName>
</protein>
<sequence>MTAEKIVVFGYGPTGRALVERLHAKGRAVTVVQRSRPADLAAGADFLRADLLDRDAVLAVTRSASHIAMTAGFVYDRRIWARDWPIAMANLLAAAEATGAKTVFLDNLYMFGPQDGPIAEETPFAPAKGKPAVRVGVTAQWQEAARAGRVRFAALRAPDFYGPGVTNSHLGDMAFGALARGRTAVLVAPADRPHDVAYVPDIGRALETLLDAPDDAYGQAWHMPSAPTRTLREILALGAAAIGVKPRVLAIPLGLLPALGIIQPMFGELAELRFTWDRPYRVDGSKFARRFWGDVTPFEVGAAATARAFAAGAGRVLTPSSAS</sequence>
<dbReference type="Pfam" id="PF01370">
    <property type="entry name" value="Epimerase"/>
    <property type="match status" value="1"/>
</dbReference>
<dbReference type="SUPFAM" id="SSF51735">
    <property type="entry name" value="NAD(P)-binding Rossmann-fold domains"/>
    <property type="match status" value="1"/>
</dbReference>